<dbReference type="AlphaFoldDB" id="A0A7Y0F386"/>
<feature type="transmembrane region" description="Helical" evidence="2">
    <location>
        <begin position="94"/>
        <end position="114"/>
    </location>
</feature>
<protein>
    <recommendedName>
        <fullName evidence="5">DUF624 domain-containing protein</fullName>
    </recommendedName>
</protein>
<gene>
    <name evidence="3" type="ORF">G1C96_1704</name>
</gene>
<keyword evidence="2" id="KW-0472">Membrane</keyword>
<dbReference type="InterPro" id="IPR006938">
    <property type="entry name" value="DUF624"/>
</dbReference>
<keyword evidence="2" id="KW-0812">Transmembrane</keyword>
<dbReference type="RefSeq" id="WP_169276202.1">
    <property type="nucleotide sequence ID" value="NZ_JAAIIH010000016.1"/>
</dbReference>
<feature type="transmembrane region" description="Helical" evidence="2">
    <location>
        <begin position="120"/>
        <end position="147"/>
    </location>
</feature>
<feature type="transmembrane region" description="Helical" evidence="2">
    <location>
        <begin position="193"/>
        <end position="213"/>
    </location>
</feature>
<feature type="transmembrane region" description="Helical" evidence="2">
    <location>
        <begin position="38"/>
        <end position="62"/>
    </location>
</feature>
<reference evidence="3 4" key="1">
    <citation type="submission" date="2020-02" db="EMBL/GenBank/DDBJ databases">
        <title>Characterization of phylogenetic diversity of novel bifidobacterial species isolated in Czech ZOOs.</title>
        <authorList>
            <person name="Lugli G.A."/>
            <person name="Vera N.B."/>
            <person name="Ventura M."/>
        </authorList>
    </citation>
    <scope>NUCLEOTIDE SEQUENCE [LARGE SCALE GENOMIC DNA]</scope>
    <source>
        <strain evidence="3 4">DSM 109958</strain>
    </source>
</reference>
<dbReference type="EMBL" id="JAAIIH010000016">
    <property type="protein sequence ID" value="NMN01121.1"/>
    <property type="molecule type" value="Genomic_DNA"/>
</dbReference>
<dbReference type="Pfam" id="PF04854">
    <property type="entry name" value="DUF624"/>
    <property type="match status" value="1"/>
</dbReference>
<comment type="caution">
    <text evidence="3">The sequence shown here is derived from an EMBL/GenBank/DDBJ whole genome shotgun (WGS) entry which is preliminary data.</text>
</comment>
<name>A0A7Y0F386_9BIFI</name>
<evidence type="ECO:0000256" key="1">
    <source>
        <dbReference type="SAM" id="MobiDB-lite"/>
    </source>
</evidence>
<evidence type="ECO:0000256" key="2">
    <source>
        <dbReference type="SAM" id="Phobius"/>
    </source>
</evidence>
<evidence type="ECO:0000313" key="4">
    <source>
        <dbReference type="Proteomes" id="UP000588277"/>
    </source>
</evidence>
<sequence>MNLFGMFYGGGGHESDRQAHPEGLRLFFSVIKWHWGRLIGLNLVFIFTCIPVITIPCAMTAMSKVTGLFLQRRICYPMHDYFKAFGAEWKRSTLAGWAAILVAALGVVAAWFYTHVGMTGGVVLAGVCLIFSLVAVAAMVYLFPMIAFTDLKVRDLLRNAVLLSQMKLPQTAAVLALSALLVVVSYVSLPWTVWVMPLVGFSLIALMGTYVAWNAMRQHVIRDDNPSSASHSYADDLDGSGASDAPSGTRSAKKIAASAVA</sequence>
<feature type="transmembrane region" description="Helical" evidence="2">
    <location>
        <begin position="168"/>
        <end position="187"/>
    </location>
</feature>
<keyword evidence="2" id="KW-1133">Transmembrane helix</keyword>
<organism evidence="3 4">
    <name type="scientific">Bifidobacterium moraviense</name>
    <dbReference type="NCBI Taxonomy" id="2675323"/>
    <lineage>
        <taxon>Bacteria</taxon>
        <taxon>Bacillati</taxon>
        <taxon>Actinomycetota</taxon>
        <taxon>Actinomycetes</taxon>
        <taxon>Bifidobacteriales</taxon>
        <taxon>Bifidobacteriaceae</taxon>
        <taxon>Bifidobacterium</taxon>
    </lineage>
</organism>
<accession>A0A7Y0F386</accession>
<proteinExistence type="predicted"/>
<feature type="region of interest" description="Disordered" evidence="1">
    <location>
        <begin position="225"/>
        <end position="261"/>
    </location>
</feature>
<dbReference type="Proteomes" id="UP000588277">
    <property type="component" value="Unassembled WGS sequence"/>
</dbReference>
<feature type="compositionally biased region" description="Low complexity" evidence="1">
    <location>
        <begin position="239"/>
        <end position="248"/>
    </location>
</feature>
<keyword evidence="4" id="KW-1185">Reference proteome</keyword>
<evidence type="ECO:0000313" key="3">
    <source>
        <dbReference type="EMBL" id="NMN01121.1"/>
    </source>
</evidence>
<evidence type="ECO:0008006" key="5">
    <source>
        <dbReference type="Google" id="ProtNLM"/>
    </source>
</evidence>